<keyword evidence="6" id="KW-0378">Hydrolase</keyword>
<dbReference type="GeneID" id="110083117"/>
<organism evidence="10 11">
    <name type="scientific">Pogona vitticeps</name>
    <name type="common">central bearded dragon</name>
    <dbReference type="NCBI Taxonomy" id="103695"/>
    <lineage>
        <taxon>Eukaryota</taxon>
        <taxon>Metazoa</taxon>
        <taxon>Chordata</taxon>
        <taxon>Craniata</taxon>
        <taxon>Vertebrata</taxon>
        <taxon>Euteleostomi</taxon>
        <taxon>Lepidosauria</taxon>
        <taxon>Squamata</taxon>
        <taxon>Bifurcata</taxon>
        <taxon>Unidentata</taxon>
        <taxon>Episquamata</taxon>
        <taxon>Toxicofera</taxon>
        <taxon>Iguania</taxon>
        <taxon>Acrodonta</taxon>
        <taxon>Agamidae</taxon>
        <taxon>Amphibolurinae</taxon>
        <taxon>Pogona</taxon>
    </lineage>
</organism>
<evidence type="ECO:0000256" key="2">
    <source>
        <dbReference type="ARBA" id="ARBA00022729"/>
    </source>
</evidence>
<feature type="signal peptide" evidence="8">
    <location>
        <begin position="1"/>
        <end position="19"/>
    </location>
</feature>
<dbReference type="SUPFAM" id="SSF53474">
    <property type="entry name" value="alpha/beta-Hydrolases"/>
    <property type="match status" value="1"/>
</dbReference>
<feature type="chain" id="PRO_5046174948" description="Lipase" evidence="8">
    <location>
        <begin position="20"/>
        <end position="395"/>
    </location>
</feature>
<dbReference type="AlphaFoldDB" id="A0A6J0U8C7"/>
<dbReference type="InParanoid" id="A0A6J0U8C7"/>
<dbReference type="InterPro" id="IPR000073">
    <property type="entry name" value="AB_hydrolase_1"/>
</dbReference>
<evidence type="ECO:0000256" key="3">
    <source>
        <dbReference type="ARBA" id="ARBA00022963"/>
    </source>
</evidence>
<sequence>MWLGPVLICFLCGSELVEGAILHGKVNIEATLNAVELIEYWGYPCELYKITTDDGYILTMFRIPHGRVNEVSRNTSAKPVVFLQHGLLVDAVCWYQNLPNANLPFMLADAGYDVWLGNSRGTTWSKQHNFLAPNSVKFWEFSFDEMAKYDLPASIDFVLQKTGQQQVTYIGHSQGTTIAFIAFSTNLQLAAKIKLFIALAPVVTVKHATTPLAKLSIIPDFQIKLLFGNKDFLPETNIGATVRSTLCSQDILAPICSNLLFIICGFNENNLNMSRLDVYSAHAPAGTSVQNIIHWKQAVRSGKFQAFDYGWRDNQDIYNQPAPPEYDLTAMTVPTVVWSGGNDWLSDPTDVAAAVPQIKNLISHVRIPEWNHLDFVFGQDAPEKLYYNILNLLKE</sequence>
<reference evidence="11" key="1">
    <citation type="submission" date="2025-08" db="UniProtKB">
        <authorList>
            <consortium name="RefSeq"/>
        </authorList>
    </citation>
    <scope>IDENTIFICATION</scope>
</reference>
<evidence type="ECO:0000313" key="11">
    <source>
        <dbReference type="RefSeq" id="XP_020656952.2"/>
    </source>
</evidence>
<evidence type="ECO:0000313" key="10">
    <source>
        <dbReference type="Proteomes" id="UP001652642"/>
    </source>
</evidence>
<name>A0A6J0U8C7_9SAUR</name>
<gene>
    <name evidence="11" type="primary">LOC110083117</name>
</gene>
<evidence type="ECO:0000256" key="1">
    <source>
        <dbReference type="ARBA" id="ARBA00010701"/>
    </source>
</evidence>
<protein>
    <recommendedName>
        <fullName evidence="6">Lipase</fullName>
    </recommendedName>
</protein>
<evidence type="ECO:0000256" key="8">
    <source>
        <dbReference type="SAM" id="SignalP"/>
    </source>
</evidence>
<feature type="active site" description="Nucleophile" evidence="7">
    <location>
        <position position="173"/>
    </location>
</feature>
<dbReference type="Proteomes" id="UP001652642">
    <property type="component" value="Chromosome 3"/>
</dbReference>
<keyword evidence="10" id="KW-1185">Reference proteome</keyword>
<evidence type="ECO:0000256" key="7">
    <source>
        <dbReference type="PIRSR" id="PIRSR000862-1"/>
    </source>
</evidence>
<dbReference type="PANTHER" id="PTHR11005">
    <property type="entry name" value="LYSOSOMAL ACID LIPASE-RELATED"/>
    <property type="match status" value="1"/>
</dbReference>
<dbReference type="Gene3D" id="3.40.50.1820">
    <property type="entry name" value="alpha/beta hydrolase"/>
    <property type="match status" value="1"/>
</dbReference>
<dbReference type="PIRSF" id="PIRSF000862">
    <property type="entry name" value="Steryl_ester_lip"/>
    <property type="match status" value="1"/>
</dbReference>
<dbReference type="RefSeq" id="XP_020656952.2">
    <property type="nucleotide sequence ID" value="XM_020801293.2"/>
</dbReference>
<evidence type="ECO:0000256" key="6">
    <source>
        <dbReference type="PIRNR" id="PIRNR000862"/>
    </source>
</evidence>
<keyword evidence="5" id="KW-0325">Glycoprotein</keyword>
<keyword evidence="2 8" id="KW-0732">Signal</keyword>
<feature type="domain" description="AB hydrolase-1" evidence="9">
    <location>
        <begin position="79"/>
        <end position="378"/>
    </location>
</feature>
<evidence type="ECO:0000259" key="9">
    <source>
        <dbReference type="Pfam" id="PF00561"/>
    </source>
</evidence>
<dbReference type="GO" id="GO:0016042">
    <property type="term" value="P:lipid catabolic process"/>
    <property type="evidence" value="ECO:0007669"/>
    <property type="project" value="UniProtKB-KW"/>
</dbReference>
<keyword evidence="4" id="KW-0443">Lipid metabolism</keyword>
<dbReference type="InterPro" id="IPR025483">
    <property type="entry name" value="Lipase_euk"/>
</dbReference>
<evidence type="ECO:0000256" key="5">
    <source>
        <dbReference type="ARBA" id="ARBA00023180"/>
    </source>
</evidence>
<dbReference type="KEGG" id="pvt:110083117"/>
<feature type="active site" description="Charge relay system" evidence="7">
    <location>
        <position position="372"/>
    </location>
</feature>
<dbReference type="InterPro" id="IPR029058">
    <property type="entry name" value="AB_hydrolase_fold"/>
</dbReference>
<accession>A0A6J0U8C7</accession>
<dbReference type="GO" id="GO:0016788">
    <property type="term" value="F:hydrolase activity, acting on ester bonds"/>
    <property type="evidence" value="ECO:0007669"/>
    <property type="project" value="InterPro"/>
</dbReference>
<dbReference type="OrthoDB" id="9974421at2759"/>
<comment type="similarity">
    <text evidence="1 6">Belongs to the AB hydrolase superfamily. Lipase family.</text>
</comment>
<feature type="active site" description="Charge relay system" evidence="7">
    <location>
        <position position="343"/>
    </location>
</feature>
<proteinExistence type="inferred from homology"/>
<keyword evidence="3 6" id="KW-0442">Lipid degradation</keyword>
<evidence type="ECO:0000256" key="4">
    <source>
        <dbReference type="ARBA" id="ARBA00023098"/>
    </source>
</evidence>
<dbReference type="Pfam" id="PF00561">
    <property type="entry name" value="Abhydrolase_1"/>
    <property type="match status" value="1"/>
</dbReference>